<evidence type="ECO:0000313" key="1">
    <source>
        <dbReference type="EMBL" id="RCN37614.1"/>
    </source>
</evidence>
<protein>
    <submittedName>
        <fullName evidence="1">Uncharacterized protein</fullName>
    </submittedName>
</protein>
<dbReference type="EMBL" id="JOJR01000456">
    <property type="protein sequence ID" value="RCN37614.1"/>
    <property type="molecule type" value="Genomic_DNA"/>
</dbReference>
<sequence>MTALLIVQWSASPITSVFRSRARNELYSYRTSSTPPLNDERSLKGLWLSTHSRVGKSRFAVHSRCQDRR</sequence>
<dbReference type="AlphaFoldDB" id="A0A368FZJ6"/>
<accession>A0A368FZJ6</accession>
<name>A0A368FZJ6_ANCCA</name>
<reference evidence="1 2" key="1">
    <citation type="submission" date="2014-10" db="EMBL/GenBank/DDBJ databases">
        <title>Draft genome of the hookworm Ancylostoma caninum.</title>
        <authorList>
            <person name="Mitreva M."/>
        </authorList>
    </citation>
    <scope>NUCLEOTIDE SEQUENCE [LARGE SCALE GENOMIC DNA]</scope>
    <source>
        <strain evidence="1 2">Baltimore</strain>
    </source>
</reference>
<comment type="caution">
    <text evidence="1">The sequence shown here is derived from an EMBL/GenBank/DDBJ whole genome shotgun (WGS) entry which is preliminary data.</text>
</comment>
<proteinExistence type="predicted"/>
<organism evidence="1 2">
    <name type="scientific">Ancylostoma caninum</name>
    <name type="common">Dog hookworm</name>
    <dbReference type="NCBI Taxonomy" id="29170"/>
    <lineage>
        <taxon>Eukaryota</taxon>
        <taxon>Metazoa</taxon>
        <taxon>Ecdysozoa</taxon>
        <taxon>Nematoda</taxon>
        <taxon>Chromadorea</taxon>
        <taxon>Rhabditida</taxon>
        <taxon>Rhabditina</taxon>
        <taxon>Rhabditomorpha</taxon>
        <taxon>Strongyloidea</taxon>
        <taxon>Ancylostomatidae</taxon>
        <taxon>Ancylostomatinae</taxon>
        <taxon>Ancylostoma</taxon>
    </lineage>
</organism>
<gene>
    <name evidence="1" type="ORF">ANCCAN_16494</name>
</gene>
<evidence type="ECO:0000313" key="2">
    <source>
        <dbReference type="Proteomes" id="UP000252519"/>
    </source>
</evidence>
<keyword evidence="2" id="KW-1185">Reference proteome</keyword>
<feature type="non-terminal residue" evidence="1">
    <location>
        <position position="69"/>
    </location>
</feature>
<dbReference type="Proteomes" id="UP000252519">
    <property type="component" value="Unassembled WGS sequence"/>
</dbReference>